<name>A0AA37TKD0_9GAMM</name>
<keyword evidence="3" id="KW-0804">Transcription</keyword>
<dbReference type="AlphaFoldDB" id="A0AA37TKD0"/>
<dbReference type="Pfam" id="PF00196">
    <property type="entry name" value="GerE"/>
    <property type="match status" value="1"/>
</dbReference>
<evidence type="ECO:0000256" key="1">
    <source>
        <dbReference type="ARBA" id="ARBA00023015"/>
    </source>
</evidence>
<dbReference type="PRINTS" id="PR00038">
    <property type="entry name" value="HTHLUXR"/>
</dbReference>
<dbReference type="GO" id="GO:0003677">
    <property type="term" value="F:DNA binding"/>
    <property type="evidence" value="ECO:0007669"/>
    <property type="project" value="UniProtKB-KW"/>
</dbReference>
<dbReference type="SMART" id="SM00421">
    <property type="entry name" value="HTH_LUXR"/>
    <property type="match status" value="1"/>
</dbReference>
<comment type="caution">
    <text evidence="5">The sequence shown here is derived from an EMBL/GenBank/DDBJ whole genome shotgun (WGS) entry which is preliminary data.</text>
</comment>
<accession>A0AA37TKD0</accession>
<dbReference type="InterPro" id="IPR036388">
    <property type="entry name" value="WH-like_DNA-bd_sf"/>
</dbReference>
<evidence type="ECO:0000313" key="6">
    <source>
        <dbReference type="Proteomes" id="UP001157439"/>
    </source>
</evidence>
<sequence>MSEEKHLLLLQPQKQACTLSAIAQRAGYRVVIEDDPQHFPNPNKLSGQIIYMVSCREVQSATQGIPDVVNQLLVSGFSQSRIRVALYQAPTGEVNESLAMLMGLQGVYYDHHPLDRLLIGLAKMLAGELWFSSSVVGQLCQQLIFEQARNQVDPQQLQLVDSLTLKERKVITLVCSGARNKEIARQLYISEHTVKSHISAIYRKTQVRNRVALHRWASQHQALLTTAS</sequence>
<dbReference type="PROSITE" id="PS50043">
    <property type="entry name" value="HTH_LUXR_2"/>
    <property type="match status" value="1"/>
</dbReference>
<evidence type="ECO:0000259" key="4">
    <source>
        <dbReference type="PROSITE" id="PS50043"/>
    </source>
</evidence>
<keyword evidence="1" id="KW-0805">Transcription regulation</keyword>
<keyword evidence="2" id="KW-0238">DNA-binding</keyword>
<dbReference type="GO" id="GO:0006355">
    <property type="term" value="P:regulation of DNA-templated transcription"/>
    <property type="evidence" value="ECO:0007669"/>
    <property type="project" value="InterPro"/>
</dbReference>
<keyword evidence="6" id="KW-1185">Reference proteome</keyword>
<dbReference type="RefSeq" id="WP_158220677.1">
    <property type="nucleotide sequence ID" value="NZ_BSPO01000002.1"/>
</dbReference>
<reference evidence="5 6" key="1">
    <citation type="journal article" date="2014" name="Int. J. Syst. Evol. Microbiol.">
        <title>Complete genome sequence of Corynebacterium casei LMG S-19264T (=DSM 44701T), isolated from a smear-ripened cheese.</title>
        <authorList>
            <consortium name="US DOE Joint Genome Institute (JGI-PGF)"/>
            <person name="Walter F."/>
            <person name="Albersmeier A."/>
            <person name="Kalinowski J."/>
            <person name="Ruckert C."/>
        </authorList>
    </citation>
    <scope>NUCLEOTIDE SEQUENCE [LARGE SCALE GENOMIC DNA]</scope>
    <source>
        <strain evidence="5 6">NBRC 112785</strain>
    </source>
</reference>
<organism evidence="5 6">
    <name type="scientific">Paraferrimonas haliotis</name>
    <dbReference type="NCBI Taxonomy" id="2013866"/>
    <lineage>
        <taxon>Bacteria</taxon>
        <taxon>Pseudomonadati</taxon>
        <taxon>Pseudomonadota</taxon>
        <taxon>Gammaproteobacteria</taxon>
        <taxon>Alteromonadales</taxon>
        <taxon>Ferrimonadaceae</taxon>
        <taxon>Paraferrimonas</taxon>
    </lineage>
</organism>
<evidence type="ECO:0000313" key="5">
    <source>
        <dbReference type="EMBL" id="GLS83047.1"/>
    </source>
</evidence>
<protein>
    <submittedName>
        <fullName evidence="5">Helix-turn-helix transcriptional regulator</fullName>
    </submittedName>
</protein>
<gene>
    <name evidence="5" type="primary">csgD</name>
    <name evidence="5" type="ORF">GCM10007894_10240</name>
</gene>
<dbReference type="EMBL" id="BSPO01000002">
    <property type="protein sequence ID" value="GLS83047.1"/>
    <property type="molecule type" value="Genomic_DNA"/>
</dbReference>
<evidence type="ECO:0000256" key="2">
    <source>
        <dbReference type="ARBA" id="ARBA00023125"/>
    </source>
</evidence>
<dbReference type="PROSITE" id="PS00622">
    <property type="entry name" value="HTH_LUXR_1"/>
    <property type="match status" value="1"/>
</dbReference>
<dbReference type="SUPFAM" id="SSF46894">
    <property type="entry name" value="C-terminal effector domain of the bipartite response regulators"/>
    <property type="match status" value="1"/>
</dbReference>
<dbReference type="PANTHER" id="PTHR44688">
    <property type="entry name" value="DNA-BINDING TRANSCRIPTIONAL ACTIVATOR DEVR_DOSR"/>
    <property type="match status" value="1"/>
</dbReference>
<dbReference type="Proteomes" id="UP001157439">
    <property type="component" value="Unassembled WGS sequence"/>
</dbReference>
<dbReference type="Gene3D" id="3.40.50.2300">
    <property type="match status" value="1"/>
</dbReference>
<evidence type="ECO:0000256" key="3">
    <source>
        <dbReference type="ARBA" id="ARBA00023163"/>
    </source>
</evidence>
<dbReference type="Gene3D" id="1.10.10.10">
    <property type="entry name" value="Winged helix-like DNA-binding domain superfamily/Winged helix DNA-binding domain"/>
    <property type="match status" value="1"/>
</dbReference>
<dbReference type="PANTHER" id="PTHR44688:SF16">
    <property type="entry name" value="DNA-BINDING TRANSCRIPTIONAL ACTIVATOR DEVR_DOSR"/>
    <property type="match status" value="1"/>
</dbReference>
<feature type="domain" description="HTH luxR-type" evidence="4">
    <location>
        <begin position="156"/>
        <end position="221"/>
    </location>
</feature>
<dbReference type="InterPro" id="IPR000792">
    <property type="entry name" value="Tscrpt_reg_LuxR_C"/>
</dbReference>
<proteinExistence type="predicted"/>
<dbReference type="InterPro" id="IPR016032">
    <property type="entry name" value="Sig_transdc_resp-reg_C-effctor"/>
</dbReference>
<dbReference type="CDD" id="cd06170">
    <property type="entry name" value="LuxR_C_like"/>
    <property type="match status" value="1"/>
</dbReference>